<dbReference type="OrthoDB" id="4161242at2759"/>
<gene>
    <name evidence="2" type="ORF">AYL99_03165</name>
</gene>
<feature type="region of interest" description="Disordered" evidence="1">
    <location>
        <begin position="118"/>
        <end position="137"/>
    </location>
</feature>
<dbReference type="RefSeq" id="XP_018697305.1">
    <property type="nucleotide sequence ID" value="XM_018834681.1"/>
</dbReference>
<keyword evidence="3" id="KW-1185">Reference proteome</keyword>
<feature type="region of interest" description="Disordered" evidence="1">
    <location>
        <begin position="216"/>
        <end position="235"/>
    </location>
</feature>
<evidence type="ECO:0000256" key="1">
    <source>
        <dbReference type="SAM" id="MobiDB-lite"/>
    </source>
</evidence>
<proteinExistence type="predicted"/>
<feature type="compositionally biased region" description="Low complexity" evidence="1">
    <location>
        <begin position="285"/>
        <end position="295"/>
    </location>
</feature>
<feature type="region of interest" description="Disordered" evidence="1">
    <location>
        <begin position="1"/>
        <end position="36"/>
    </location>
</feature>
<evidence type="ECO:0000313" key="3">
    <source>
        <dbReference type="Proteomes" id="UP000078343"/>
    </source>
</evidence>
<name>A0A178ZVW9_9EURO</name>
<dbReference type="Proteomes" id="UP000078343">
    <property type="component" value="Unassembled WGS sequence"/>
</dbReference>
<dbReference type="PANTHER" id="PTHR40618:SF1">
    <property type="entry name" value="B-ZIP TRANSCRIPTION FACTOR (EUROFUNG)"/>
    <property type="match status" value="1"/>
</dbReference>
<reference evidence="2 3" key="1">
    <citation type="submission" date="2016-04" db="EMBL/GenBank/DDBJ databases">
        <title>Draft genome of Fonsecaea erecta CBS 125763.</title>
        <authorList>
            <person name="Weiss V.A."/>
            <person name="Vicente V.A."/>
            <person name="Raittz R.T."/>
            <person name="Moreno L.F."/>
            <person name="De Souza E.M."/>
            <person name="Pedrosa F.O."/>
            <person name="Steffens M.B."/>
            <person name="Faoro H."/>
            <person name="Tadra-Sfeir M.Z."/>
            <person name="Najafzadeh M.J."/>
            <person name="Felipe M.S."/>
            <person name="Teixeira M."/>
            <person name="Sun J."/>
            <person name="Xi L."/>
            <person name="Gomes R."/>
            <person name="De Azevedo C.M."/>
            <person name="Salgado C.G."/>
            <person name="Da Silva M.B."/>
            <person name="Nascimento M.F."/>
            <person name="Queiroz-Telles F."/>
            <person name="Attili D.S."/>
            <person name="Gorbushina A."/>
        </authorList>
    </citation>
    <scope>NUCLEOTIDE SEQUENCE [LARGE SCALE GENOMIC DNA]</scope>
    <source>
        <strain evidence="2 3">CBS 125763</strain>
    </source>
</reference>
<evidence type="ECO:0000313" key="2">
    <source>
        <dbReference type="EMBL" id="OAP63938.1"/>
    </source>
</evidence>
<feature type="compositionally biased region" description="Polar residues" evidence="1">
    <location>
        <begin position="1"/>
        <end position="18"/>
    </location>
</feature>
<dbReference type="AlphaFoldDB" id="A0A178ZVW9"/>
<dbReference type="PANTHER" id="PTHR40618">
    <property type="entry name" value="B-ZIP TRANSCRIPTION FACTOR (EUROFUNG)-RELATED"/>
    <property type="match status" value="1"/>
</dbReference>
<feature type="region of interest" description="Disordered" evidence="1">
    <location>
        <begin position="272"/>
        <end position="300"/>
    </location>
</feature>
<protein>
    <submittedName>
        <fullName evidence="2">Uncharacterized protein</fullName>
    </submittedName>
</protein>
<comment type="caution">
    <text evidence="2">The sequence shown here is derived from an EMBL/GenBank/DDBJ whole genome shotgun (WGS) entry which is preliminary data.</text>
</comment>
<sequence length="572" mass="62647">MATIAPATTSTGLSNPSPATRRRRGRPRLADRQLAGSAEEPLARRRLYTRLSQRAWRDRQRQKLASQEAIITDIRAAVLRLERLAVQNKVVEKMPRFATEVFRCVSLVRSVDTGVGSGSGIGSANASGSEKSSGTAGWTEAGSIASMVPDQLVHLAMYPGADSVRAGVADGGNTARASLDEGTMQSEHGLTYEEVGQDIVEGVDFQPLLRHGHAAHAHRLTSAAGPREEEVPAPMKLSSSTVLRVCISLIKTHSALPPPAILPSFYHSHPRNPLDHKLNSPPCHQSPHQQTPSTSSGGGVSFPLTTTITPLWTYSIHETSFSRRLHRSCIEHCYRLLSSHSTRRAELLRTLKFPLAAHLSIDELRRRARELLLRGTDQSLHYQEALHDNAGISWAMRRIVSSSRRPLRSLLVSRPPLDDGDLGGGVLLEGDDAPSTTVSEIHVSGYEGTWLGPDAVAMYLQSLGMPIQDKPSSMTVPWLVSSDALENMVLRGFMKKTPPPTIPELQQPTQPRFRRPHMVVVNMDLDLMVDTLTQRAVCVDTPVFRKDDVDSIVVDALGSWYWSAYGGEEGPE</sequence>
<dbReference type="GeneID" id="30007335"/>
<dbReference type="CDD" id="cd14688">
    <property type="entry name" value="bZIP_YAP"/>
    <property type="match status" value="1"/>
</dbReference>
<dbReference type="EMBL" id="LVYI01000002">
    <property type="protein sequence ID" value="OAP63938.1"/>
    <property type="molecule type" value="Genomic_DNA"/>
</dbReference>
<organism evidence="2 3">
    <name type="scientific">Fonsecaea erecta</name>
    <dbReference type="NCBI Taxonomy" id="1367422"/>
    <lineage>
        <taxon>Eukaryota</taxon>
        <taxon>Fungi</taxon>
        <taxon>Dikarya</taxon>
        <taxon>Ascomycota</taxon>
        <taxon>Pezizomycotina</taxon>
        <taxon>Eurotiomycetes</taxon>
        <taxon>Chaetothyriomycetidae</taxon>
        <taxon>Chaetothyriales</taxon>
        <taxon>Herpotrichiellaceae</taxon>
        <taxon>Fonsecaea</taxon>
    </lineage>
</organism>
<accession>A0A178ZVW9</accession>